<protein>
    <recommendedName>
        <fullName evidence="5">DUF2157 domain-containing protein</fullName>
    </recommendedName>
</protein>
<feature type="transmembrane region" description="Helical" evidence="2">
    <location>
        <begin position="254"/>
        <end position="271"/>
    </location>
</feature>
<accession>A0A840TSD7</accession>
<dbReference type="Proteomes" id="UP000557307">
    <property type="component" value="Unassembled WGS sequence"/>
</dbReference>
<reference evidence="3 4" key="1">
    <citation type="submission" date="2020-08" db="EMBL/GenBank/DDBJ databases">
        <title>Genomic Encyclopedia of Type Strains, Phase IV (KMG-IV): sequencing the most valuable type-strain genomes for metagenomic binning, comparative biology and taxonomic classification.</title>
        <authorList>
            <person name="Goeker M."/>
        </authorList>
    </citation>
    <scope>NUCLEOTIDE SEQUENCE [LARGE SCALE GENOMIC DNA]</scope>
    <source>
        <strain evidence="3 4">DSM 105074</strain>
    </source>
</reference>
<evidence type="ECO:0000313" key="3">
    <source>
        <dbReference type="EMBL" id="MBB5286861.1"/>
    </source>
</evidence>
<dbReference type="AlphaFoldDB" id="A0A840TSD7"/>
<keyword evidence="2" id="KW-1133">Transmembrane helix</keyword>
<keyword evidence="2" id="KW-0812">Transmembrane</keyword>
<dbReference type="RefSeq" id="WP_184178405.1">
    <property type="nucleotide sequence ID" value="NZ_JACHGF010000012.1"/>
</dbReference>
<feature type="compositionally biased region" description="Gly residues" evidence="1">
    <location>
        <begin position="371"/>
        <end position="385"/>
    </location>
</feature>
<evidence type="ECO:0000256" key="2">
    <source>
        <dbReference type="SAM" id="Phobius"/>
    </source>
</evidence>
<feature type="transmembrane region" description="Helical" evidence="2">
    <location>
        <begin position="308"/>
        <end position="326"/>
    </location>
</feature>
<keyword evidence="4" id="KW-1185">Reference proteome</keyword>
<feature type="transmembrane region" description="Helical" evidence="2">
    <location>
        <begin position="136"/>
        <end position="152"/>
    </location>
</feature>
<evidence type="ECO:0008006" key="5">
    <source>
        <dbReference type="Google" id="ProtNLM"/>
    </source>
</evidence>
<proteinExistence type="predicted"/>
<name>A0A840TSD7_9BACT</name>
<feature type="transmembrane region" description="Helical" evidence="2">
    <location>
        <begin position="159"/>
        <end position="177"/>
    </location>
</feature>
<feature type="transmembrane region" description="Helical" evidence="2">
    <location>
        <begin position="111"/>
        <end position="130"/>
    </location>
</feature>
<feature type="transmembrane region" description="Helical" evidence="2">
    <location>
        <begin position="283"/>
        <end position="302"/>
    </location>
</feature>
<feature type="region of interest" description="Disordered" evidence="1">
    <location>
        <begin position="364"/>
        <end position="385"/>
    </location>
</feature>
<feature type="transmembrane region" description="Helical" evidence="2">
    <location>
        <begin position="76"/>
        <end position="99"/>
    </location>
</feature>
<gene>
    <name evidence="3" type="ORF">HNQ92_005023</name>
</gene>
<feature type="transmembrane region" description="Helical" evidence="2">
    <location>
        <begin position="48"/>
        <end position="70"/>
    </location>
</feature>
<keyword evidence="2" id="KW-0472">Membrane</keyword>
<comment type="caution">
    <text evidence="3">The sequence shown here is derived from an EMBL/GenBank/DDBJ whole genome shotgun (WGS) entry which is preliminary data.</text>
</comment>
<feature type="transmembrane region" description="Helical" evidence="2">
    <location>
        <begin position="211"/>
        <end position="234"/>
    </location>
</feature>
<evidence type="ECO:0000256" key="1">
    <source>
        <dbReference type="SAM" id="MobiDB-lite"/>
    </source>
</evidence>
<dbReference type="EMBL" id="JACHGF010000012">
    <property type="protein sequence ID" value="MBB5286861.1"/>
    <property type="molecule type" value="Genomic_DNA"/>
</dbReference>
<feature type="transmembrane region" description="Helical" evidence="2">
    <location>
        <begin position="183"/>
        <end position="199"/>
    </location>
</feature>
<organism evidence="3 4">
    <name type="scientific">Rhabdobacter roseus</name>
    <dbReference type="NCBI Taxonomy" id="1655419"/>
    <lineage>
        <taxon>Bacteria</taxon>
        <taxon>Pseudomonadati</taxon>
        <taxon>Bacteroidota</taxon>
        <taxon>Cytophagia</taxon>
        <taxon>Cytophagales</taxon>
        <taxon>Cytophagaceae</taxon>
        <taxon>Rhabdobacter</taxon>
    </lineage>
</organism>
<sequence length="385" mass="42416">MKLYPDAPLRHRYAQELAQRLHQEALLSDDQLDAIQAHHADVPYAPHFFVKVGLFLFGSLAFLFGGSFFGLFFVELLGFSICSLAYAALAGYLLVRLIRTKKLRFAGADNALLYGITGALCVPVFELYELLRLQEVWVAALVFLPVLFLIAYSTGEPVLALAALGTLCTVVFSLLLQFPLGRVLLPFAGLLLGVLVYAWTRRQLTRPGAYYWQTALEWVGLATLVVVYLCGNYGVVREANAALNGRYEAVSPEIAFAGFFWLLTFLIPLGYLYRGIRQRDRSLLLLALLGLTASVATVQYYYPWVPAAWLLVLGGTFITALAYTLIRLLQTPRLGFSYVPEVPSEVPPLIEAVVLSHTTQSLTPDTPDFQLGGGDFGGGGAGERY</sequence>
<evidence type="ECO:0000313" key="4">
    <source>
        <dbReference type="Proteomes" id="UP000557307"/>
    </source>
</evidence>